<feature type="transmembrane region" description="Helical" evidence="7">
    <location>
        <begin position="182"/>
        <end position="202"/>
    </location>
</feature>
<feature type="transmembrane region" description="Helical" evidence="7">
    <location>
        <begin position="325"/>
        <end position="345"/>
    </location>
</feature>
<dbReference type="Pfam" id="PF00854">
    <property type="entry name" value="PTR2"/>
    <property type="match status" value="1"/>
</dbReference>
<dbReference type="AlphaFoldDB" id="A0A835M2D7"/>
<evidence type="ECO:0000256" key="4">
    <source>
        <dbReference type="ARBA" id="ARBA00022989"/>
    </source>
</evidence>
<keyword evidence="3 7" id="KW-0812">Transmembrane</keyword>
<dbReference type="GO" id="GO:0016020">
    <property type="term" value="C:membrane"/>
    <property type="evidence" value="ECO:0007669"/>
    <property type="project" value="UniProtKB-SubCell"/>
</dbReference>
<name>A0A835M2D7_9MAGN</name>
<feature type="transmembrane region" description="Helical" evidence="7">
    <location>
        <begin position="531"/>
        <end position="555"/>
    </location>
</feature>
<dbReference type="EMBL" id="JADFTS010000003">
    <property type="protein sequence ID" value="KAF9616495.1"/>
    <property type="molecule type" value="Genomic_DNA"/>
</dbReference>
<dbReference type="GO" id="GO:0022857">
    <property type="term" value="F:transmembrane transporter activity"/>
    <property type="evidence" value="ECO:0007669"/>
    <property type="project" value="InterPro"/>
</dbReference>
<reference evidence="8 9" key="1">
    <citation type="submission" date="2020-10" db="EMBL/GenBank/DDBJ databases">
        <title>The Coptis chinensis genome and diversification of protoberbering-type alkaloids.</title>
        <authorList>
            <person name="Wang B."/>
            <person name="Shu S."/>
            <person name="Song C."/>
            <person name="Liu Y."/>
        </authorList>
    </citation>
    <scope>NUCLEOTIDE SEQUENCE [LARGE SCALE GENOMIC DNA]</scope>
    <source>
        <strain evidence="8">HL-2020</strain>
        <tissue evidence="8">Leaf</tissue>
    </source>
</reference>
<dbReference type="PANTHER" id="PTHR11654">
    <property type="entry name" value="OLIGOPEPTIDE TRANSPORTER-RELATED"/>
    <property type="match status" value="1"/>
</dbReference>
<organism evidence="8 9">
    <name type="scientific">Coptis chinensis</name>
    <dbReference type="NCBI Taxonomy" id="261450"/>
    <lineage>
        <taxon>Eukaryota</taxon>
        <taxon>Viridiplantae</taxon>
        <taxon>Streptophyta</taxon>
        <taxon>Embryophyta</taxon>
        <taxon>Tracheophyta</taxon>
        <taxon>Spermatophyta</taxon>
        <taxon>Magnoliopsida</taxon>
        <taxon>Ranunculales</taxon>
        <taxon>Ranunculaceae</taxon>
        <taxon>Coptidoideae</taxon>
        <taxon>Coptis</taxon>
    </lineage>
</organism>
<keyword evidence="9" id="KW-1185">Reference proteome</keyword>
<evidence type="ECO:0000256" key="3">
    <source>
        <dbReference type="ARBA" id="ARBA00022692"/>
    </source>
</evidence>
<accession>A0A835M2D7</accession>
<feature type="transmembrane region" description="Helical" evidence="7">
    <location>
        <begin position="214"/>
        <end position="234"/>
    </location>
</feature>
<feature type="transmembrane region" description="Helical" evidence="7">
    <location>
        <begin position="365"/>
        <end position="383"/>
    </location>
</feature>
<dbReference type="Gene3D" id="1.20.1250.20">
    <property type="entry name" value="MFS general substrate transporter like domains"/>
    <property type="match status" value="1"/>
</dbReference>
<gene>
    <name evidence="8" type="ORF">IFM89_029792</name>
</gene>
<comment type="caution">
    <text evidence="8">The sequence shown here is derived from an EMBL/GenBank/DDBJ whole genome shotgun (WGS) entry which is preliminary data.</text>
</comment>
<dbReference type="Proteomes" id="UP000631114">
    <property type="component" value="Unassembled WGS sequence"/>
</dbReference>
<evidence type="ECO:0000256" key="2">
    <source>
        <dbReference type="ARBA" id="ARBA00005982"/>
    </source>
</evidence>
<evidence type="ECO:0000313" key="9">
    <source>
        <dbReference type="Proteomes" id="UP000631114"/>
    </source>
</evidence>
<keyword evidence="4 7" id="KW-1133">Transmembrane helix</keyword>
<feature type="region of interest" description="Disordered" evidence="6">
    <location>
        <begin position="1"/>
        <end position="26"/>
    </location>
</feature>
<dbReference type="OrthoDB" id="8904098at2759"/>
<dbReference type="SUPFAM" id="SSF103473">
    <property type="entry name" value="MFS general substrate transporter"/>
    <property type="match status" value="1"/>
</dbReference>
<keyword evidence="5 7" id="KW-0472">Membrane</keyword>
<evidence type="ECO:0000256" key="5">
    <source>
        <dbReference type="ARBA" id="ARBA00023136"/>
    </source>
</evidence>
<sequence length="558" mass="60961">MNRVGGGDYMKISSDQEDKTPVPSRPKGGLLTMPFIIANESLERVASSAPNIFFYLTEGYHMSNASGQSILQLSSAMANFSPIFGAFLSDSYLGRFQVIAMGSISSFLGVVLLWLTAMIPAAKPQTGESPNSGQLALLYSSFVLMAIGSGGIRPCSMAFGADQLKRKEDSPNYKRILQSYFSWYYASIGFSILISMTVIVYIPDRFGWKWGFGVPAVLMFLSVLSFLVGSSLYVKVDAGISLFTALAQVIVVSFKNRSLAHPPDGRYHFHKESNLGRPSENLRFLNKACIIRDPENDLNPDGSTSKPWNSCTVEQVEALKSIIRILPIWSTGIIMYAAVSLNSLALGQVQGMDRHLTPNFEIPAASIYVFTVITLTVGIAVYDRAVVPFLAKFAGQPRGLSYQVRMGIGLVLSSVAMVVAAMIEMVRRKSFQEGSADTPPGSLFQMSAFWLVPQLCLGGLAEAFNAIGQIEFYYSRLPKNMSSFAMALHSLGSGFAGLLASFLVNTVDGISKQGGKQSWVANDPNNGHYDYFYWFLAILCAANFMYFLLCCRAFGGKV</sequence>
<feature type="transmembrane region" description="Helical" evidence="7">
    <location>
        <begin position="443"/>
        <end position="464"/>
    </location>
</feature>
<evidence type="ECO:0000313" key="8">
    <source>
        <dbReference type="EMBL" id="KAF9616495.1"/>
    </source>
</evidence>
<comment type="subcellular location">
    <subcellularLocation>
        <location evidence="1">Membrane</location>
        <topology evidence="1">Multi-pass membrane protein</topology>
    </subcellularLocation>
</comment>
<feature type="transmembrane region" description="Helical" evidence="7">
    <location>
        <begin position="404"/>
        <end position="423"/>
    </location>
</feature>
<evidence type="ECO:0000256" key="7">
    <source>
        <dbReference type="SAM" id="Phobius"/>
    </source>
</evidence>
<dbReference type="InterPro" id="IPR000109">
    <property type="entry name" value="POT_fam"/>
</dbReference>
<comment type="similarity">
    <text evidence="2">Belongs to the major facilitator superfamily. Proton-dependent oligopeptide transporter (POT/PTR) (TC 2.A.17) family.</text>
</comment>
<proteinExistence type="inferred from homology"/>
<protein>
    <submittedName>
        <fullName evidence="8">Uncharacterized protein</fullName>
    </submittedName>
</protein>
<dbReference type="CDD" id="cd17416">
    <property type="entry name" value="MFS_NPF1_2"/>
    <property type="match status" value="1"/>
</dbReference>
<feature type="transmembrane region" description="Helical" evidence="7">
    <location>
        <begin position="484"/>
        <end position="504"/>
    </location>
</feature>
<evidence type="ECO:0000256" key="6">
    <source>
        <dbReference type="SAM" id="MobiDB-lite"/>
    </source>
</evidence>
<dbReference type="InterPro" id="IPR036259">
    <property type="entry name" value="MFS_trans_sf"/>
</dbReference>
<feature type="transmembrane region" description="Helical" evidence="7">
    <location>
        <begin position="137"/>
        <end position="161"/>
    </location>
</feature>
<feature type="transmembrane region" description="Helical" evidence="7">
    <location>
        <begin position="98"/>
        <end position="117"/>
    </location>
</feature>
<evidence type="ECO:0000256" key="1">
    <source>
        <dbReference type="ARBA" id="ARBA00004141"/>
    </source>
</evidence>